<keyword evidence="11" id="KW-0539">Nucleus</keyword>
<dbReference type="InterPro" id="IPR027417">
    <property type="entry name" value="P-loop_NTPase"/>
</dbReference>
<comment type="subcellular location">
    <subcellularLocation>
        <location evidence="1">Nucleus</location>
    </subcellularLocation>
</comment>
<evidence type="ECO:0000313" key="19">
    <source>
        <dbReference type="Proteomes" id="UP000028828"/>
    </source>
</evidence>
<dbReference type="PROSITE" id="PS51194">
    <property type="entry name" value="HELICASE_CTER"/>
    <property type="match status" value="1"/>
</dbReference>
<dbReference type="EC" id="5.6.2.4" evidence="13"/>
<feature type="compositionally biased region" description="Gly residues" evidence="15">
    <location>
        <begin position="964"/>
        <end position="979"/>
    </location>
</feature>
<dbReference type="PANTHER" id="PTHR11274:SF0">
    <property type="entry name" value="GENERAL TRANSCRIPTION AND DNA REPAIR FACTOR IIH HELICASE SUBUNIT XPB"/>
    <property type="match status" value="1"/>
</dbReference>
<dbReference type="GO" id="GO:0005675">
    <property type="term" value="C:transcription factor TFIIH holo complex"/>
    <property type="evidence" value="ECO:0007669"/>
    <property type="project" value="TreeGrafter"/>
</dbReference>
<evidence type="ECO:0000256" key="13">
    <source>
        <dbReference type="ARBA" id="ARBA00034808"/>
    </source>
</evidence>
<feature type="compositionally biased region" description="Basic and acidic residues" evidence="15">
    <location>
        <begin position="83"/>
        <end position="97"/>
    </location>
</feature>
<keyword evidence="4" id="KW-0227">DNA damage</keyword>
<dbReference type="GO" id="GO:0097550">
    <property type="term" value="C:transcription preinitiation complex"/>
    <property type="evidence" value="ECO:0007669"/>
    <property type="project" value="TreeGrafter"/>
</dbReference>
<feature type="region of interest" description="Disordered" evidence="15">
    <location>
        <begin position="83"/>
        <end position="104"/>
    </location>
</feature>
<evidence type="ECO:0000256" key="1">
    <source>
        <dbReference type="ARBA" id="ARBA00004123"/>
    </source>
</evidence>
<feature type="region of interest" description="Disordered" evidence="15">
    <location>
        <begin position="317"/>
        <end position="416"/>
    </location>
</feature>
<evidence type="ECO:0000256" key="2">
    <source>
        <dbReference type="ARBA" id="ARBA00006637"/>
    </source>
</evidence>
<evidence type="ECO:0000256" key="5">
    <source>
        <dbReference type="ARBA" id="ARBA00022801"/>
    </source>
</evidence>
<comment type="caution">
    <text evidence="18">The sequence shown here is derived from an EMBL/GenBank/DDBJ whole genome shotgun (WGS) entry which is preliminary data.</text>
</comment>
<dbReference type="GO" id="GO:0003677">
    <property type="term" value="F:DNA binding"/>
    <property type="evidence" value="ECO:0007669"/>
    <property type="project" value="UniProtKB-KW"/>
</dbReference>
<evidence type="ECO:0000259" key="17">
    <source>
        <dbReference type="PROSITE" id="PS51194"/>
    </source>
</evidence>
<dbReference type="Pfam" id="PF13625">
    <property type="entry name" value="Helicase_C_3"/>
    <property type="match status" value="1"/>
</dbReference>
<dbReference type="GO" id="GO:0006289">
    <property type="term" value="P:nucleotide-excision repair"/>
    <property type="evidence" value="ECO:0007669"/>
    <property type="project" value="InterPro"/>
</dbReference>
<dbReference type="GO" id="GO:0016787">
    <property type="term" value="F:hydrolase activity"/>
    <property type="evidence" value="ECO:0007669"/>
    <property type="project" value="UniProtKB-KW"/>
</dbReference>
<gene>
    <name evidence="18" type="ORF">TGP89_269660</name>
</gene>
<sequence length="997" mass="109667">MEPGAFPCSGTFSSEARSPFRASSPPAAKRFRRSEPDDEDWEPDTCLYEASQADRESRASRTWPAAQVPRVAPPVALRVREEGMAEKSAGKTKDARPSETAQGGVYGSLPLTADSLSLGVGGFRDFGSKLALKVDHAHRPLWVCPDGTILLETFSAANRQATELLLTMAEPICRGDFVHEFQITIFSLYAGISIGLSCEDMLLNLEKFSKNAIPEDLVVQIQKVASAFGKVKLVLNENKYYIESAEKKELDYLLSNPLIRSSAVAHRRPELAQTPQVPAAASGSSSLLKSLPSPSNDGLYVIANAPTLDASQLAFQVSERDEETDPAGLTGAGKSAEPGDTAPGAVTAVAGHLASPGASGDGDPSETRKRPREEGRETSGAEEARSKAQVPLASPHASASPTGEDGDSAKRKTMSAPTRQVFSFQVSSDRVEEVKRVSVESMHRPLLNEYDFRRDKTNKNLSSLLLKSSTKIRYYQERALRKMFSNGRARSGIIVLPCGAGKTLTGITAACTLRKSVMILTTSAVAVDQWRKQFEEYTTIDSSRLLTLTAETKQTLWPVDEAGVLVSTYTMLAFSGRRSLAAERIMQQIREREWGLLIFDEVQFAPAPAFRRINDLVKSHCRLGLTATLVREDDLIKDLQWLIGPKLFEANWIELQDQGFLARVSCQEVWCPMTADFYREYLRCSHAKQRKLWVCNPTKLMTCEWLLRYHEARGDKILVFSDNVFALLHTAKALNRPFIYGQVSAVERVAILNKFKHESTFNSLFLSKVGDNAIDIPCANVVIQISFNFASRRQEAQRLGRILRAKPQAGDEGENFNAFFYSLISKDTLEMVYADKRQQFIIDQGYAYKVIHSRDLPMQPDKLIYGDPQRQREILTDILASDDNDKTLDDDEDDPSRQVLSAVAGDRGRFFRVNSNLGDGWGGSEECQLESFGESLRGFGDAPHVQPLQGGLGRLAGDGGAAYGARPGGRGGGRSGRSGGADATSMHPLFRGLHGKK</sequence>
<dbReference type="InterPro" id="IPR014001">
    <property type="entry name" value="Helicase_ATP-bd"/>
</dbReference>
<dbReference type="FunFam" id="3.40.50.300:FF:000117">
    <property type="entry name" value="Putative DNA repair helicase rad25"/>
    <property type="match status" value="1"/>
</dbReference>
<dbReference type="Pfam" id="PF16203">
    <property type="entry name" value="ERCC3_RAD25_C"/>
    <property type="match status" value="1"/>
</dbReference>
<keyword evidence="3" id="KW-0547">Nucleotide-binding</keyword>
<keyword evidence="7" id="KW-0067">ATP-binding</keyword>
<dbReference type="VEuPathDB" id="ToxoDB:TGP89_269660"/>
<dbReference type="SMART" id="SM00490">
    <property type="entry name" value="HELICc"/>
    <property type="match status" value="1"/>
</dbReference>
<keyword evidence="5" id="KW-0378">Hydrolase</keyword>
<feature type="domain" description="Helicase ATP-binding" evidence="16">
    <location>
        <begin position="483"/>
        <end position="647"/>
    </location>
</feature>
<reference evidence="18 19" key="1">
    <citation type="submission" date="2014-03" db="EMBL/GenBank/DDBJ databases">
        <authorList>
            <person name="Sibley D."/>
            <person name="Venepally P."/>
            <person name="Karamycheva S."/>
            <person name="Hadjithomas M."/>
            <person name="Khan A."/>
            <person name="Brunk B."/>
            <person name="Roos D."/>
            <person name="Caler E."/>
            <person name="Lorenzi H."/>
        </authorList>
    </citation>
    <scope>NUCLEOTIDE SEQUENCE [LARGE SCALE GENOMIC DNA]</scope>
    <source>
        <strain evidence="19">p89</strain>
    </source>
</reference>
<keyword evidence="10" id="KW-0413">Isomerase</keyword>
<dbReference type="Gene3D" id="3.40.50.300">
    <property type="entry name" value="P-loop containing nucleotide triphosphate hydrolases"/>
    <property type="match status" value="2"/>
</dbReference>
<dbReference type="GO" id="GO:0006367">
    <property type="term" value="P:transcription initiation at RNA polymerase II promoter"/>
    <property type="evidence" value="ECO:0007669"/>
    <property type="project" value="InterPro"/>
</dbReference>
<dbReference type="AlphaFoldDB" id="A0A086L6S2"/>
<comment type="catalytic activity">
    <reaction evidence="12">
        <text>Couples ATP hydrolysis with the unwinding of duplex DNA by translocating in the 3'-5' direction.</text>
        <dbReference type="EC" id="5.6.2.4"/>
    </reaction>
</comment>
<dbReference type="CDD" id="cd18029">
    <property type="entry name" value="DEXHc_XPB"/>
    <property type="match status" value="1"/>
</dbReference>
<dbReference type="InterPro" id="IPR032438">
    <property type="entry name" value="ERCC3_RAD25_C"/>
</dbReference>
<evidence type="ECO:0000256" key="6">
    <source>
        <dbReference type="ARBA" id="ARBA00022806"/>
    </source>
</evidence>
<dbReference type="OrthoDB" id="10262986at2759"/>
<evidence type="ECO:0000313" key="18">
    <source>
        <dbReference type="EMBL" id="KFG52340.1"/>
    </source>
</evidence>
<dbReference type="FunFam" id="3.40.50.300:FF:000077">
    <property type="entry name" value="Probable DNA repair helicase RAD25"/>
    <property type="match status" value="1"/>
</dbReference>
<dbReference type="CDD" id="cd18789">
    <property type="entry name" value="SF2_C_XPB"/>
    <property type="match status" value="1"/>
</dbReference>
<feature type="region of interest" description="Disordered" evidence="15">
    <location>
        <begin position="1"/>
        <end position="67"/>
    </location>
</feature>
<protein>
    <recommendedName>
        <fullName evidence="13">DNA 3'-5' helicase</fullName>
        <ecNumber evidence="13">5.6.2.4</ecNumber>
    </recommendedName>
</protein>
<dbReference type="GO" id="GO:0000112">
    <property type="term" value="C:nucleotide-excision repair factor 3 complex"/>
    <property type="evidence" value="ECO:0007669"/>
    <property type="project" value="TreeGrafter"/>
</dbReference>
<dbReference type="InterPro" id="IPR032830">
    <property type="entry name" value="XPB/Ssl2_N"/>
</dbReference>
<dbReference type="SUPFAM" id="SSF52540">
    <property type="entry name" value="P-loop containing nucleoside triphosphate hydrolases"/>
    <property type="match status" value="2"/>
</dbReference>
<evidence type="ECO:0000256" key="11">
    <source>
        <dbReference type="ARBA" id="ARBA00023242"/>
    </source>
</evidence>
<proteinExistence type="inferred from homology"/>
<accession>A0A086L6S2</accession>
<evidence type="ECO:0000256" key="7">
    <source>
        <dbReference type="ARBA" id="ARBA00022840"/>
    </source>
</evidence>
<evidence type="ECO:0000256" key="12">
    <source>
        <dbReference type="ARBA" id="ARBA00034617"/>
    </source>
</evidence>
<evidence type="ECO:0000256" key="3">
    <source>
        <dbReference type="ARBA" id="ARBA00022741"/>
    </source>
</evidence>
<dbReference type="InterPro" id="IPR001161">
    <property type="entry name" value="XPB/Ssl2"/>
</dbReference>
<dbReference type="InterPro" id="IPR006935">
    <property type="entry name" value="Helicase/UvrB_N"/>
</dbReference>
<keyword evidence="9" id="KW-0234">DNA repair</keyword>
<dbReference type="InterPro" id="IPR050615">
    <property type="entry name" value="ATP-dep_DNA_Helicase"/>
</dbReference>
<evidence type="ECO:0000256" key="8">
    <source>
        <dbReference type="ARBA" id="ARBA00023125"/>
    </source>
</evidence>
<evidence type="ECO:0000256" key="15">
    <source>
        <dbReference type="SAM" id="MobiDB-lite"/>
    </source>
</evidence>
<feature type="compositionally biased region" description="Basic and acidic residues" evidence="15">
    <location>
        <begin position="365"/>
        <end position="386"/>
    </location>
</feature>
<organism evidence="18 19">
    <name type="scientific">Toxoplasma gondii p89</name>
    <dbReference type="NCBI Taxonomy" id="943119"/>
    <lineage>
        <taxon>Eukaryota</taxon>
        <taxon>Sar</taxon>
        <taxon>Alveolata</taxon>
        <taxon>Apicomplexa</taxon>
        <taxon>Conoidasida</taxon>
        <taxon>Coccidia</taxon>
        <taxon>Eucoccidiorida</taxon>
        <taxon>Eimeriorina</taxon>
        <taxon>Sarcocystidae</taxon>
        <taxon>Toxoplasma</taxon>
    </lineage>
</organism>
<dbReference type="SMART" id="SM00487">
    <property type="entry name" value="DEXDc"/>
    <property type="match status" value="1"/>
</dbReference>
<keyword evidence="8" id="KW-0238">DNA-binding</keyword>
<dbReference type="Proteomes" id="UP000028828">
    <property type="component" value="Unassembled WGS sequence"/>
</dbReference>
<dbReference type="NCBIfam" id="TIGR00603">
    <property type="entry name" value="rad25"/>
    <property type="match status" value="1"/>
</dbReference>
<dbReference type="PANTHER" id="PTHR11274">
    <property type="entry name" value="RAD25/XP-B DNA REPAIR HELICASE"/>
    <property type="match status" value="1"/>
</dbReference>
<dbReference type="Pfam" id="PF04851">
    <property type="entry name" value="ResIII"/>
    <property type="match status" value="1"/>
</dbReference>
<dbReference type="GO" id="GO:0043138">
    <property type="term" value="F:3'-5' DNA helicase activity"/>
    <property type="evidence" value="ECO:0007669"/>
    <property type="project" value="UniProtKB-EC"/>
</dbReference>
<feature type="region of interest" description="Disordered" evidence="15">
    <location>
        <begin position="964"/>
        <end position="997"/>
    </location>
</feature>
<dbReference type="InterPro" id="IPR001650">
    <property type="entry name" value="Helicase_C-like"/>
</dbReference>
<feature type="domain" description="Helicase C-terminal" evidence="17">
    <location>
        <begin position="702"/>
        <end position="864"/>
    </location>
</feature>
<dbReference type="EMBL" id="AEYI02000030">
    <property type="protein sequence ID" value="KFG52340.1"/>
    <property type="molecule type" value="Genomic_DNA"/>
</dbReference>
<comment type="similarity">
    <text evidence="2">Belongs to the helicase family. RAD25/XPB subfamily.</text>
</comment>
<evidence type="ECO:0000256" key="9">
    <source>
        <dbReference type="ARBA" id="ARBA00023204"/>
    </source>
</evidence>
<evidence type="ECO:0000256" key="14">
    <source>
        <dbReference type="ARBA" id="ARBA00048988"/>
    </source>
</evidence>
<dbReference type="PROSITE" id="PS51192">
    <property type="entry name" value="HELICASE_ATP_BIND_1"/>
    <property type="match status" value="1"/>
</dbReference>
<dbReference type="GO" id="GO:0005524">
    <property type="term" value="F:ATP binding"/>
    <property type="evidence" value="ECO:0007669"/>
    <property type="project" value="UniProtKB-KW"/>
</dbReference>
<evidence type="ECO:0000256" key="4">
    <source>
        <dbReference type="ARBA" id="ARBA00022763"/>
    </source>
</evidence>
<keyword evidence="6 18" id="KW-0347">Helicase</keyword>
<name>A0A086L6S2_TOXGO</name>
<evidence type="ECO:0000256" key="10">
    <source>
        <dbReference type="ARBA" id="ARBA00023235"/>
    </source>
</evidence>
<evidence type="ECO:0000259" key="16">
    <source>
        <dbReference type="PROSITE" id="PS51192"/>
    </source>
</evidence>
<comment type="catalytic activity">
    <reaction evidence="14">
        <text>ATP + H2O = ADP + phosphate + H(+)</text>
        <dbReference type="Rhea" id="RHEA:13065"/>
        <dbReference type="ChEBI" id="CHEBI:15377"/>
        <dbReference type="ChEBI" id="CHEBI:15378"/>
        <dbReference type="ChEBI" id="CHEBI:30616"/>
        <dbReference type="ChEBI" id="CHEBI:43474"/>
        <dbReference type="ChEBI" id="CHEBI:456216"/>
        <dbReference type="EC" id="5.6.2.4"/>
    </reaction>
</comment>